<dbReference type="InterPro" id="IPR036388">
    <property type="entry name" value="WH-like_DNA-bd_sf"/>
</dbReference>
<proteinExistence type="predicted"/>
<sequence>MDSQNAKTLADLGHLIAASLKVLDGLTKPSSFDQELNGREVTHSDTPKGINKHTPNGNGEHDDSSSGTLKQIEKSSQLGSEEFPTKEIFDVQRNLLAAAGKLTELVSSPSNRLLEVSSQYFEARALHVVVDKRVADILNAAHGGCMGIETLATRVGIEPGKLSRIMRCLCSIHIFNEPTANSFANNRISAALIHNEPLRAYVMLFALDLYSASDHLPRYLSDESTGKSYDVQKTPFQSAVNTTKPRWEWLEEKVPVKTILDGNCGSYGAFSEYPGPFGDELKQAVDGKSDDELISRPEHKIFGMAMLGGGRVFGTAHLYDFPWADLGNGTIVDVGGGVGGFCLQLSQIYPDLNFVVQDRAPVLEQAKNTIWPRENPEALDRGRVTFTPHNFFESNPVKNADVYWLRYIIHDWSDDYCVEILSAIRESMGSNSRILICDQVMNTTLGSPELEPAPAPLPANWGYYTRYSHQRDLAMMSIINGIERTPSQFVNIIERAGLRLRKIWDCRSQVSIVEVVL</sequence>
<protein>
    <submittedName>
        <fullName evidence="7">O-methyltransferase A</fullName>
    </submittedName>
</protein>
<evidence type="ECO:0000259" key="5">
    <source>
        <dbReference type="Pfam" id="PF00891"/>
    </source>
</evidence>
<keyword evidence="1" id="KW-0489">Methyltransferase</keyword>
<dbReference type="InterPro" id="IPR012967">
    <property type="entry name" value="COMT_dimerisation"/>
</dbReference>
<dbReference type="GO" id="GO:0032259">
    <property type="term" value="P:methylation"/>
    <property type="evidence" value="ECO:0007669"/>
    <property type="project" value="UniProtKB-KW"/>
</dbReference>
<feature type="region of interest" description="Disordered" evidence="4">
    <location>
        <begin position="29"/>
        <end position="79"/>
    </location>
</feature>
<reference evidence="7" key="1">
    <citation type="journal article" date="2020" name="Stud. Mycol.">
        <title>101 Dothideomycetes genomes: a test case for predicting lifestyles and emergence of pathogens.</title>
        <authorList>
            <person name="Haridas S."/>
            <person name="Albert R."/>
            <person name="Binder M."/>
            <person name="Bloem J."/>
            <person name="Labutti K."/>
            <person name="Salamov A."/>
            <person name="Andreopoulos B."/>
            <person name="Baker S."/>
            <person name="Barry K."/>
            <person name="Bills G."/>
            <person name="Bluhm B."/>
            <person name="Cannon C."/>
            <person name="Castanera R."/>
            <person name="Culley D."/>
            <person name="Daum C."/>
            <person name="Ezra D."/>
            <person name="Gonzalez J."/>
            <person name="Henrissat B."/>
            <person name="Kuo A."/>
            <person name="Liang C."/>
            <person name="Lipzen A."/>
            <person name="Lutzoni F."/>
            <person name="Magnuson J."/>
            <person name="Mondo S."/>
            <person name="Nolan M."/>
            <person name="Ohm R."/>
            <person name="Pangilinan J."/>
            <person name="Park H.-J."/>
            <person name="Ramirez L."/>
            <person name="Alfaro M."/>
            <person name="Sun H."/>
            <person name="Tritt A."/>
            <person name="Yoshinaga Y."/>
            <person name="Zwiers L.-H."/>
            <person name="Turgeon B."/>
            <person name="Goodwin S."/>
            <person name="Spatafora J."/>
            <person name="Crous P."/>
            <person name="Grigoriev I."/>
        </authorList>
    </citation>
    <scope>NUCLEOTIDE SEQUENCE</scope>
    <source>
        <strain evidence="7">CBS 101060</strain>
    </source>
</reference>
<accession>A0A9P4VMG5</accession>
<evidence type="ECO:0000256" key="4">
    <source>
        <dbReference type="SAM" id="MobiDB-lite"/>
    </source>
</evidence>
<gene>
    <name evidence="7" type="ORF">M501DRAFT_939270</name>
</gene>
<evidence type="ECO:0000313" key="8">
    <source>
        <dbReference type="Proteomes" id="UP000799429"/>
    </source>
</evidence>
<dbReference type="AlphaFoldDB" id="A0A9P4VMG5"/>
<keyword evidence="3" id="KW-0949">S-adenosyl-L-methionine</keyword>
<dbReference type="SUPFAM" id="SSF53335">
    <property type="entry name" value="S-adenosyl-L-methionine-dependent methyltransferases"/>
    <property type="match status" value="1"/>
</dbReference>
<dbReference type="Pfam" id="PF00891">
    <property type="entry name" value="Methyltransf_2"/>
    <property type="match status" value="1"/>
</dbReference>
<feature type="domain" description="O-methyltransferase dimerisation" evidence="6">
    <location>
        <begin position="117"/>
        <end position="193"/>
    </location>
</feature>
<evidence type="ECO:0000259" key="6">
    <source>
        <dbReference type="Pfam" id="PF08100"/>
    </source>
</evidence>
<name>A0A9P4VMG5_9PEZI</name>
<keyword evidence="8" id="KW-1185">Reference proteome</keyword>
<dbReference type="InterPro" id="IPR001077">
    <property type="entry name" value="COMT_C"/>
</dbReference>
<dbReference type="GO" id="GO:0008171">
    <property type="term" value="F:O-methyltransferase activity"/>
    <property type="evidence" value="ECO:0007669"/>
    <property type="project" value="InterPro"/>
</dbReference>
<evidence type="ECO:0000313" key="7">
    <source>
        <dbReference type="EMBL" id="KAF2836623.1"/>
    </source>
</evidence>
<dbReference type="InterPro" id="IPR036390">
    <property type="entry name" value="WH_DNA-bd_sf"/>
</dbReference>
<dbReference type="Gene3D" id="1.10.10.10">
    <property type="entry name" value="Winged helix-like DNA-binding domain superfamily/Winged helix DNA-binding domain"/>
    <property type="match status" value="1"/>
</dbReference>
<dbReference type="PANTHER" id="PTHR43712">
    <property type="entry name" value="PUTATIVE (AFU_ORTHOLOGUE AFUA_4G14580)-RELATED"/>
    <property type="match status" value="1"/>
</dbReference>
<dbReference type="Gene3D" id="3.40.50.150">
    <property type="entry name" value="Vaccinia Virus protein VP39"/>
    <property type="match status" value="1"/>
</dbReference>
<dbReference type="Proteomes" id="UP000799429">
    <property type="component" value="Unassembled WGS sequence"/>
</dbReference>
<dbReference type="InterPro" id="IPR016461">
    <property type="entry name" value="COMT-like"/>
</dbReference>
<organism evidence="7 8">
    <name type="scientific">Patellaria atrata CBS 101060</name>
    <dbReference type="NCBI Taxonomy" id="1346257"/>
    <lineage>
        <taxon>Eukaryota</taxon>
        <taxon>Fungi</taxon>
        <taxon>Dikarya</taxon>
        <taxon>Ascomycota</taxon>
        <taxon>Pezizomycotina</taxon>
        <taxon>Dothideomycetes</taxon>
        <taxon>Dothideomycetes incertae sedis</taxon>
        <taxon>Patellariales</taxon>
        <taxon>Patellariaceae</taxon>
        <taxon>Patellaria</taxon>
    </lineage>
</organism>
<comment type="caution">
    <text evidence="7">The sequence shown here is derived from an EMBL/GenBank/DDBJ whole genome shotgun (WGS) entry which is preliminary data.</text>
</comment>
<evidence type="ECO:0000256" key="2">
    <source>
        <dbReference type="ARBA" id="ARBA00022679"/>
    </source>
</evidence>
<dbReference type="Pfam" id="PF08100">
    <property type="entry name" value="Dimerisation"/>
    <property type="match status" value="1"/>
</dbReference>
<dbReference type="GO" id="GO:0046983">
    <property type="term" value="F:protein dimerization activity"/>
    <property type="evidence" value="ECO:0007669"/>
    <property type="project" value="InterPro"/>
</dbReference>
<dbReference type="InterPro" id="IPR029063">
    <property type="entry name" value="SAM-dependent_MTases_sf"/>
</dbReference>
<evidence type="ECO:0000256" key="3">
    <source>
        <dbReference type="ARBA" id="ARBA00022691"/>
    </source>
</evidence>
<keyword evidence="2" id="KW-0808">Transferase</keyword>
<dbReference type="PANTHER" id="PTHR43712:SF2">
    <property type="entry name" value="O-METHYLTRANSFERASE CICE"/>
    <property type="match status" value="1"/>
</dbReference>
<dbReference type="EMBL" id="MU006103">
    <property type="protein sequence ID" value="KAF2836623.1"/>
    <property type="molecule type" value="Genomic_DNA"/>
</dbReference>
<feature type="compositionally biased region" description="Basic and acidic residues" evidence="4">
    <location>
        <begin position="36"/>
        <end position="46"/>
    </location>
</feature>
<dbReference type="PROSITE" id="PS51683">
    <property type="entry name" value="SAM_OMT_II"/>
    <property type="match status" value="1"/>
</dbReference>
<evidence type="ECO:0000256" key="1">
    <source>
        <dbReference type="ARBA" id="ARBA00022603"/>
    </source>
</evidence>
<dbReference type="OrthoDB" id="2410195at2759"/>
<feature type="domain" description="O-methyltransferase C-terminal" evidence="5">
    <location>
        <begin position="329"/>
        <end position="498"/>
    </location>
</feature>
<feature type="compositionally biased region" description="Polar residues" evidence="4">
    <location>
        <begin position="65"/>
        <end position="79"/>
    </location>
</feature>
<dbReference type="SUPFAM" id="SSF46785">
    <property type="entry name" value="Winged helix' DNA-binding domain"/>
    <property type="match status" value="1"/>
</dbReference>